<dbReference type="GO" id="GO:0005829">
    <property type="term" value="C:cytosol"/>
    <property type="evidence" value="ECO:0007669"/>
    <property type="project" value="TreeGrafter"/>
</dbReference>
<evidence type="ECO:0000313" key="7">
    <source>
        <dbReference type="EMBL" id="MBB5754303.1"/>
    </source>
</evidence>
<dbReference type="EC" id="3.5.4.4" evidence="7"/>
<sequence>MAIEDFARAIPKIELHLHLEGSVRPSTFVALAQKNGLSLPAFDDVMELYRYDNLIDFLKIYDLVCRAVRRPDDFHRIAYEALSSAAAGGGRYVEFFFSPHAHAEFLSYPEMLDGILAGMRDAETDHGVVSRLIPAHAKPLGPEKGVAFVEMVAEHRRDAVIGIGTDYDELPDGPAVFRAMYERARALGLHVTTHAGEVGPAAFVREAVEVLKVERVDHGYHVVDDPALVEECRAAGVFFTCCPSTTLYTTEYTDLSAPDHAIRRMIDAGLKVTLNTDDPPMFGTDLGAEFAMAAKALALTPAELKTCTINAIDASWLDEGTKRTWRAEWTAEIDRLAAELLPS</sequence>
<dbReference type="EMBL" id="JACHOO010000007">
    <property type="protein sequence ID" value="MBB5754303.1"/>
    <property type="molecule type" value="Genomic_DNA"/>
</dbReference>
<evidence type="ECO:0000256" key="3">
    <source>
        <dbReference type="ARBA" id="ARBA00022723"/>
    </source>
</evidence>
<keyword evidence="5" id="KW-0862">Zinc</keyword>
<dbReference type="PANTHER" id="PTHR43114:SF6">
    <property type="entry name" value="ADENINE DEAMINASE"/>
    <property type="match status" value="1"/>
</dbReference>
<comment type="similarity">
    <text evidence="2">Belongs to the metallo-dependent hydrolases superfamily. Adenosine and AMP deaminases family.</text>
</comment>
<feature type="domain" description="Adenosine deaminase" evidence="6">
    <location>
        <begin position="11"/>
        <end position="324"/>
    </location>
</feature>
<dbReference type="PANTHER" id="PTHR43114">
    <property type="entry name" value="ADENINE DEAMINASE"/>
    <property type="match status" value="1"/>
</dbReference>
<evidence type="ECO:0000259" key="6">
    <source>
        <dbReference type="Pfam" id="PF00962"/>
    </source>
</evidence>
<accession>A0A7W9FP59</accession>
<dbReference type="Proteomes" id="UP000523821">
    <property type="component" value="Unassembled WGS sequence"/>
</dbReference>
<dbReference type="InterPro" id="IPR032466">
    <property type="entry name" value="Metal_Hydrolase"/>
</dbReference>
<dbReference type="GO" id="GO:0000034">
    <property type="term" value="F:adenine deaminase activity"/>
    <property type="evidence" value="ECO:0007669"/>
    <property type="project" value="TreeGrafter"/>
</dbReference>
<evidence type="ECO:0000256" key="2">
    <source>
        <dbReference type="ARBA" id="ARBA00006676"/>
    </source>
</evidence>
<evidence type="ECO:0000256" key="5">
    <source>
        <dbReference type="ARBA" id="ARBA00022833"/>
    </source>
</evidence>
<keyword evidence="8" id="KW-1185">Reference proteome</keyword>
<name>A0A7W9FP59_9HYPH</name>
<comment type="caution">
    <text evidence="7">The sequence shown here is derived from an EMBL/GenBank/DDBJ whole genome shotgun (WGS) entry which is preliminary data.</text>
</comment>
<evidence type="ECO:0000256" key="1">
    <source>
        <dbReference type="ARBA" id="ARBA00001947"/>
    </source>
</evidence>
<dbReference type="InterPro" id="IPR006330">
    <property type="entry name" value="Ado/ade_deaminase"/>
</dbReference>
<dbReference type="GO" id="GO:0006146">
    <property type="term" value="P:adenine catabolic process"/>
    <property type="evidence" value="ECO:0007669"/>
    <property type="project" value="TreeGrafter"/>
</dbReference>
<organism evidence="7 8">
    <name type="scientific">Prosthecomicrobium pneumaticum</name>
    <dbReference type="NCBI Taxonomy" id="81895"/>
    <lineage>
        <taxon>Bacteria</taxon>
        <taxon>Pseudomonadati</taxon>
        <taxon>Pseudomonadota</taxon>
        <taxon>Alphaproteobacteria</taxon>
        <taxon>Hyphomicrobiales</taxon>
        <taxon>Kaistiaceae</taxon>
        <taxon>Prosthecomicrobium</taxon>
    </lineage>
</organism>
<protein>
    <submittedName>
        <fullName evidence="7">Adenosine deaminase</fullName>
        <ecNumber evidence="7">3.5.4.4</ecNumber>
    </submittedName>
</protein>
<keyword evidence="4 7" id="KW-0378">Hydrolase</keyword>
<dbReference type="RefSeq" id="WP_183857751.1">
    <property type="nucleotide sequence ID" value="NZ_JACHOO010000007.1"/>
</dbReference>
<dbReference type="InterPro" id="IPR001365">
    <property type="entry name" value="A_deaminase_dom"/>
</dbReference>
<dbReference type="NCBIfam" id="TIGR01430">
    <property type="entry name" value="aden_deam"/>
    <property type="match status" value="1"/>
</dbReference>
<keyword evidence="3" id="KW-0479">Metal-binding</keyword>
<evidence type="ECO:0000256" key="4">
    <source>
        <dbReference type="ARBA" id="ARBA00022801"/>
    </source>
</evidence>
<dbReference type="Pfam" id="PF00962">
    <property type="entry name" value="A_deaminase"/>
    <property type="match status" value="1"/>
</dbReference>
<dbReference type="SUPFAM" id="SSF51556">
    <property type="entry name" value="Metallo-dependent hydrolases"/>
    <property type="match status" value="1"/>
</dbReference>
<dbReference type="AlphaFoldDB" id="A0A7W9FP59"/>
<dbReference type="GO" id="GO:0043103">
    <property type="term" value="P:hypoxanthine salvage"/>
    <property type="evidence" value="ECO:0007669"/>
    <property type="project" value="TreeGrafter"/>
</dbReference>
<dbReference type="GO" id="GO:0046872">
    <property type="term" value="F:metal ion binding"/>
    <property type="evidence" value="ECO:0007669"/>
    <property type="project" value="UniProtKB-KW"/>
</dbReference>
<reference evidence="7 8" key="1">
    <citation type="submission" date="2020-08" db="EMBL/GenBank/DDBJ databases">
        <title>Genomic Encyclopedia of Type Strains, Phase IV (KMG-IV): sequencing the most valuable type-strain genomes for metagenomic binning, comparative biology and taxonomic classification.</title>
        <authorList>
            <person name="Goeker M."/>
        </authorList>
    </citation>
    <scope>NUCLEOTIDE SEQUENCE [LARGE SCALE GENOMIC DNA]</scope>
    <source>
        <strain evidence="7 8">DSM 16268</strain>
    </source>
</reference>
<comment type="cofactor">
    <cofactor evidence="1">
        <name>Zn(2+)</name>
        <dbReference type="ChEBI" id="CHEBI:29105"/>
    </cofactor>
</comment>
<proteinExistence type="inferred from homology"/>
<gene>
    <name evidence="7" type="ORF">GGQ63_003384</name>
</gene>
<evidence type="ECO:0000313" key="8">
    <source>
        <dbReference type="Proteomes" id="UP000523821"/>
    </source>
</evidence>
<dbReference type="Gene3D" id="3.20.20.140">
    <property type="entry name" value="Metal-dependent hydrolases"/>
    <property type="match status" value="1"/>
</dbReference>